<dbReference type="EMBL" id="CAMXCT030001469">
    <property type="protein sequence ID" value="CAL4777687.1"/>
    <property type="molecule type" value="Genomic_DNA"/>
</dbReference>
<evidence type="ECO:0000313" key="4">
    <source>
        <dbReference type="EMBL" id="CAI3990375.1"/>
    </source>
</evidence>
<sequence>MIRQSALPPDDRKKIIMDCQGKLVYRDARKSIKLLGSKFFQDLQGSGKSSSRTKTYDVNYTEEPEDMASFVAQDMEVDEDILIQSLVDEGDEDAHFIQDFEEQILLTCQDSPELSSCFVTYQEARERLKEKARGRGFWPIRPGFNAKGKGKHGGKKSKGGGNLMMKRRSLAERIANSTCRKCGQPGHWRRECPLNNSPDKDKGVFTGLSMEEPEALEETYVDVMNHLPEDAEIYEQDGTSGLHGVQRMYKAVNQIFKNISQGFQVLKNRLESACNMTQQESHACFMTSDYLKSHDAHHLKASTFSTCLATRLSECCRKHFNLHRDASAAPATTAVTAKHVGNGAVSPEEDSFSVAACLFNNEEAAGEAIIDTGASRAVIGEERVPGLLDAISKTISVIKILQPIRTFQLIMSDRHGPKYLERELQVPDDPSLTFQVSRSEQTEITKPPGINSLQEWGQLKAPAGKHPGKTFAQIYAEDPNYVYQMKNRKGVSSWVKSFQMYSLARIEAAHQETITGSQMPLPPQRASKTSSSMHNSQGEWITVSSMEPVSKTHGPMKTENKRSIEETKTSMMVEHDPQKVQEIQTKIALLQRELNQQMYSESQVSRQQLSRSPTHQCVSLCKFREFPVTTDEEFQHHLRQACAAKNSLSRIHGFTPEQCLLGKARALPGSIVSDEGTGSHAIAESDTSEGHWFKESLRRREIARRAFVQADNDSAFRRALLRRNRPGTIEFESGDWVLYWRQNKANSRNERGRWHGPAQVIVVEGRKAVWLSHLGRIIRASPEQIRPASLREYHRLPRNSHGEVVDENPQGRGFVDLGNDVPDDVESEGYSPSIGETPPETPMDQSQPEGEMFPPESVSTESPLNSGENEVESEKVEPHEVPVPAWGSDDEDGLCAFGDDLIEPECEAGVWEINIATESFQNCQDDPQENDRDPIHTLFAEHVLVASNARKQKVEVQYRGLSDGDKKLFDAAKQKEIKAWIDHGTVQKVTRGTLKPEQIMRCRWILTWKAPEVGGVERRAKARLVVLGFEDPGLAEVPRDAPTLSKDGRQLLLQLVASKGWSLLNFDISTAFLKGKGDGRPLGIHAPSGLGEAMGLRDGEQCLLKGGAYGRVDAPYLWYKELRKVLESLGFVACPFDGCLFVLVTQDTTGSPKVRGVLGVHVDDGIGGGDSYYRSILQKLRERFSFGAYNEHEFDFCGVHYRQWDDGTIEMDQRDYVRKIEPINVPKNRRASPDADLSDMEKYFLRGLCGSLQYAAVHTRPDLAAKVGQLQATIPRAKVKDLLEANRVLYEGIRHEVCLMIVPIHVSNVTFCAFSDASFSSATNLASRQGTLIFSTDGMLSKNEMSVVCPMAWSSRKIPRVVTSTLSAEAIALSTTLDRLSYIRIVWEWLKNPGINWAEPNEVLSNAPHCNAVTDCKSVFDVSTKTAPPACHEHRTLLECLLIRERLQENISLRWINSQAMLADSLTKSMESGLLRECLKSGRYKLFDESETLKQRATKREKLKWLQGNSGAPSFTWIDGPRSLVRTTTEEGALYVHSREPLLGDPMVAIRVIEDVWGLSNRPNMEFGDALADLSWSVWCAELYAVVVSQRQLMLGLGVLGLCIPRLLSSKSASSSMAALTAFEELFFVGDPEEPTQDLVSMRRRLEHPRASISVYFYHF</sequence>
<dbReference type="InterPro" id="IPR001878">
    <property type="entry name" value="Znf_CCHC"/>
</dbReference>
<keyword evidence="1" id="KW-0863">Zinc-finger</keyword>
<comment type="caution">
    <text evidence="4">The sequence shown here is derived from an EMBL/GenBank/DDBJ whole genome shotgun (WGS) entry which is preliminary data.</text>
</comment>
<dbReference type="GO" id="GO:0008270">
    <property type="term" value="F:zinc ion binding"/>
    <property type="evidence" value="ECO:0007669"/>
    <property type="project" value="UniProtKB-KW"/>
</dbReference>
<dbReference type="GO" id="GO:0003676">
    <property type="term" value="F:nucleic acid binding"/>
    <property type="evidence" value="ECO:0007669"/>
    <property type="project" value="InterPro"/>
</dbReference>
<evidence type="ECO:0000313" key="6">
    <source>
        <dbReference type="EMBL" id="CAL4777687.1"/>
    </source>
</evidence>
<organism evidence="4">
    <name type="scientific">Cladocopium goreaui</name>
    <dbReference type="NCBI Taxonomy" id="2562237"/>
    <lineage>
        <taxon>Eukaryota</taxon>
        <taxon>Sar</taxon>
        <taxon>Alveolata</taxon>
        <taxon>Dinophyceae</taxon>
        <taxon>Suessiales</taxon>
        <taxon>Symbiodiniaceae</taxon>
        <taxon>Cladocopium</taxon>
    </lineage>
</organism>
<name>A0A9P1CEZ3_9DINO</name>
<feature type="compositionally biased region" description="Polar residues" evidence="2">
    <location>
        <begin position="857"/>
        <end position="868"/>
    </location>
</feature>
<evidence type="ECO:0000313" key="7">
    <source>
        <dbReference type="Proteomes" id="UP001152797"/>
    </source>
</evidence>
<dbReference type="Pfam" id="PF00098">
    <property type="entry name" value="zf-CCHC"/>
    <property type="match status" value="1"/>
</dbReference>
<feature type="region of interest" description="Disordered" evidence="2">
    <location>
        <begin position="798"/>
        <end position="889"/>
    </location>
</feature>
<dbReference type="PROSITE" id="PS50158">
    <property type="entry name" value="ZF_CCHC"/>
    <property type="match status" value="1"/>
</dbReference>
<evidence type="ECO:0000256" key="2">
    <source>
        <dbReference type="SAM" id="MobiDB-lite"/>
    </source>
</evidence>
<dbReference type="EMBL" id="CAMXCT020001469">
    <property type="protein sequence ID" value="CAL1143750.1"/>
    <property type="molecule type" value="Genomic_DNA"/>
</dbReference>
<keyword evidence="1" id="KW-0479">Metal-binding</keyword>
<gene>
    <name evidence="4" type="ORF">C1SCF055_LOCUS17369</name>
</gene>
<dbReference type="SMART" id="SM00343">
    <property type="entry name" value="ZnF_C2HC"/>
    <property type="match status" value="1"/>
</dbReference>
<feature type="domain" description="CCHC-type" evidence="3">
    <location>
        <begin position="179"/>
        <end position="193"/>
    </location>
</feature>
<evidence type="ECO:0000256" key="1">
    <source>
        <dbReference type="PROSITE-ProRule" id="PRU00047"/>
    </source>
</evidence>
<feature type="compositionally biased region" description="Basic residues" evidence="2">
    <location>
        <begin position="148"/>
        <end position="158"/>
    </location>
</feature>
<dbReference type="Pfam" id="PF07727">
    <property type="entry name" value="RVT_2"/>
    <property type="match status" value="1"/>
</dbReference>
<dbReference type="EMBL" id="CAMXCT010001469">
    <property type="protein sequence ID" value="CAI3990375.1"/>
    <property type="molecule type" value="Genomic_DNA"/>
</dbReference>
<dbReference type="Gene3D" id="4.10.60.10">
    <property type="entry name" value="Zinc finger, CCHC-type"/>
    <property type="match status" value="1"/>
</dbReference>
<keyword evidence="7" id="KW-1185">Reference proteome</keyword>
<protein>
    <submittedName>
        <fullName evidence="6">Retrovirus-related Pol polyprotein from transposon RE1 (Retro element 1) (AtRE1)</fullName>
    </submittedName>
</protein>
<feature type="region of interest" description="Disordered" evidence="2">
    <location>
        <begin position="143"/>
        <end position="162"/>
    </location>
</feature>
<dbReference type="Proteomes" id="UP001152797">
    <property type="component" value="Unassembled WGS sequence"/>
</dbReference>
<dbReference type="InterPro" id="IPR013103">
    <property type="entry name" value="RVT_2"/>
</dbReference>
<reference evidence="5" key="2">
    <citation type="submission" date="2024-04" db="EMBL/GenBank/DDBJ databases">
        <authorList>
            <person name="Chen Y."/>
            <person name="Shah S."/>
            <person name="Dougan E. K."/>
            <person name="Thang M."/>
            <person name="Chan C."/>
        </authorList>
    </citation>
    <scope>NUCLEOTIDE SEQUENCE [LARGE SCALE GENOMIC DNA]</scope>
</reference>
<dbReference type="OrthoDB" id="446867at2759"/>
<accession>A0A9P1CEZ3</accession>
<proteinExistence type="predicted"/>
<dbReference type="SUPFAM" id="SSF57756">
    <property type="entry name" value="Retrovirus zinc finger-like domains"/>
    <property type="match status" value="1"/>
</dbReference>
<reference evidence="4" key="1">
    <citation type="submission" date="2022-10" db="EMBL/GenBank/DDBJ databases">
        <authorList>
            <person name="Chen Y."/>
            <person name="Dougan E. K."/>
            <person name="Chan C."/>
            <person name="Rhodes N."/>
            <person name="Thang M."/>
        </authorList>
    </citation>
    <scope>NUCLEOTIDE SEQUENCE</scope>
</reference>
<dbReference type="InterPro" id="IPR036875">
    <property type="entry name" value="Znf_CCHC_sf"/>
</dbReference>
<keyword evidence="1" id="KW-0862">Zinc</keyword>
<evidence type="ECO:0000313" key="5">
    <source>
        <dbReference type="EMBL" id="CAL1143750.1"/>
    </source>
</evidence>
<evidence type="ECO:0000259" key="3">
    <source>
        <dbReference type="PROSITE" id="PS50158"/>
    </source>
</evidence>